<dbReference type="GO" id="GO:0000272">
    <property type="term" value="P:polysaccharide catabolic process"/>
    <property type="evidence" value="ECO:0007669"/>
    <property type="project" value="UniProtKB-KW"/>
</dbReference>
<dbReference type="Proteomes" id="UP001154252">
    <property type="component" value="Unassembled WGS sequence"/>
</dbReference>
<dbReference type="Gene3D" id="3.30.60.10">
    <property type="entry name" value="Endochitinase-like"/>
    <property type="match status" value="1"/>
</dbReference>
<dbReference type="PROSITE" id="PS01095">
    <property type="entry name" value="GH18_1"/>
    <property type="match status" value="1"/>
</dbReference>
<dbReference type="Gene3D" id="3.10.50.10">
    <property type="match status" value="1"/>
</dbReference>
<dbReference type="CDD" id="cd00035">
    <property type="entry name" value="ChtBD1"/>
    <property type="match status" value="1"/>
</dbReference>
<feature type="domain" description="Chitin-binding type-1" evidence="15">
    <location>
        <begin position="223"/>
        <end position="296"/>
    </location>
</feature>
<evidence type="ECO:0000256" key="1">
    <source>
        <dbReference type="ARBA" id="ARBA00000822"/>
    </source>
</evidence>
<dbReference type="CDD" id="cd00118">
    <property type="entry name" value="LysM"/>
    <property type="match status" value="1"/>
</dbReference>
<evidence type="ECO:0000256" key="7">
    <source>
        <dbReference type="ARBA" id="ARBA00023026"/>
    </source>
</evidence>
<comment type="caution">
    <text evidence="11">Lacks conserved residue(s) required for the propagation of feature annotation.</text>
</comment>
<dbReference type="GO" id="GO:0006032">
    <property type="term" value="P:chitin catabolic process"/>
    <property type="evidence" value="ECO:0007669"/>
    <property type="project" value="UniProtKB-KW"/>
</dbReference>
<dbReference type="PROSITE" id="PS50941">
    <property type="entry name" value="CHIT_BIND_I_2"/>
    <property type="match status" value="1"/>
</dbReference>
<dbReference type="PROSITE" id="PS51782">
    <property type="entry name" value="LYSM"/>
    <property type="match status" value="2"/>
</dbReference>
<gene>
    <name evidence="18" type="ORF">PEGY_LOCUS5214</name>
</gene>
<feature type="compositionally biased region" description="Acidic residues" evidence="13">
    <location>
        <begin position="668"/>
        <end position="677"/>
    </location>
</feature>
<keyword evidence="14" id="KW-1133">Transmembrane helix</keyword>
<evidence type="ECO:0000256" key="14">
    <source>
        <dbReference type="SAM" id="Phobius"/>
    </source>
</evidence>
<dbReference type="Pfam" id="PF01476">
    <property type="entry name" value="LysM"/>
    <property type="match status" value="2"/>
</dbReference>
<dbReference type="Pfam" id="PF00187">
    <property type="entry name" value="Chitin_bind_1"/>
    <property type="match status" value="1"/>
</dbReference>
<feature type="disulfide bond" evidence="11">
    <location>
        <begin position="251"/>
        <end position="263"/>
    </location>
</feature>
<evidence type="ECO:0000313" key="18">
    <source>
        <dbReference type="EMBL" id="CAG8898521.1"/>
    </source>
</evidence>
<keyword evidence="11" id="KW-1015">Disulfide bond</keyword>
<dbReference type="InterPro" id="IPR017853">
    <property type="entry name" value="GH"/>
</dbReference>
<evidence type="ECO:0000256" key="12">
    <source>
        <dbReference type="RuleBase" id="RU000489"/>
    </source>
</evidence>
<dbReference type="InterPro" id="IPR001223">
    <property type="entry name" value="Glyco_hydro18_cat"/>
</dbReference>
<reference evidence="18" key="1">
    <citation type="submission" date="2021-07" db="EMBL/GenBank/DDBJ databases">
        <authorList>
            <person name="Branca A.L. A."/>
        </authorList>
    </citation>
    <scope>NUCLEOTIDE SEQUENCE</scope>
</reference>
<keyword evidence="14" id="KW-0472">Membrane</keyword>
<dbReference type="InterPro" id="IPR011583">
    <property type="entry name" value="Chitinase_II/V-like_cat"/>
</dbReference>
<evidence type="ECO:0000256" key="4">
    <source>
        <dbReference type="ARBA" id="ARBA00022669"/>
    </source>
</evidence>
<dbReference type="EMBL" id="CAJVRC010000863">
    <property type="protein sequence ID" value="CAG8898521.1"/>
    <property type="molecule type" value="Genomic_DNA"/>
</dbReference>
<dbReference type="GO" id="GO:0008061">
    <property type="term" value="F:chitin binding"/>
    <property type="evidence" value="ECO:0007669"/>
    <property type="project" value="UniProtKB-UniRule"/>
</dbReference>
<dbReference type="EC" id="3.2.1.14" evidence="3"/>
<dbReference type="InterPro" id="IPR036861">
    <property type="entry name" value="Endochitinase-like_sf"/>
</dbReference>
<evidence type="ECO:0000256" key="8">
    <source>
        <dbReference type="ARBA" id="ARBA00023277"/>
    </source>
</evidence>
<dbReference type="SUPFAM" id="SSF51445">
    <property type="entry name" value="(Trans)glycosidases"/>
    <property type="match status" value="1"/>
</dbReference>
<dbReference type="InterPro" id="IPR029070">
    <property type="entry name" value="Chitinase_insertion_sf"/>
</dbReference>
<evidence type="ECO:0000256" key="2">
    <source>
        <dbReference type="ARBA" id="ARBA00008682"/>
    </source>
</evidence>
<feature type="domain" description="GH18" evidence="17">
    <location>
        <begin position="308"/>
        <end position="685"/>
    </location>
</feature>
<dbReference type="CDD" id="cd02878">
    <property type="entry name" value="GH18_zymocin_alpha"/>
    <property type="match status" value="1"/>
</dbReference>
<feature type="disulfide bond" evidence="11">
    <location>
        <begin position="290"/>
        <end position="294"/>
    </location>
</feature>
<accession>A0A9W4P2U4</accession>
<dbReference type="SMART" id="SM00636">
    <property type="entry name" value="Glyco_18"/>
    <property type="match status" value="1"/>
</dbReference>
<evidence type="ECO:0000256" key="11">
    <source>
        <dbReference type="PROSITE-ProRule" id="PRU00261"/>
    </source>
</evidence>
<feature type="transmembrane region" description="Helical" evidence="14">
    <location>
        <begin position="949"/>
        <end position="982"/>
    </location>
</feature>
<dbReference type="SMART" id="SM00257">
    <property type="entry name" value="LysM"/>
    <property type="match status" value="2"/>
</dbReference>
<evidence type="ECO:0000256" key="10">
    <source>
        <dbReference type="ARBA" id="ARBA00023326"/>
    </source>
</evidence>
<dbReference type="GO" id="GO:0008843">
    <property type="term" value="F:endochitinase activity"/>
    <property type="evidence" value="ECO:0007669"/>
    <property type="project" value="UniProtKB-EC"/>
</dbReference>
<evidence type="ECO:0000259" key="16">
    <source>
        <dbReference type="PROSITE" id="PS51782"/>
    </source>
</evidence>
<evidence type="ECO:0000256" key="3">
    <source>
        <dbReference type="ARBA" id="ARBA00012729"/>
    </source>
</evidence>
<comment type="similarity">
    <text evidence="2">Belongs to the glycosyl hydrolase 18 family. Chitinase class V subfamily.</text>
</comment>
<proteinExistence type="inferred from homology"/>
<dbReference type="OrthoDB" id="73875at2759"/>
<dbReference type="InterPro" id="IPR001002">
    <property type="entry name" value="Chitin-bd_1"/>
</dbReference>
<dbReference type="PROSITE" id="PS00026">
    <property type="entry name" value="CHIT_BIND_I_1"/>
    <property type="match status" value="1"/>
</dbReference>
<dbReference type="PANTHER" id="PTHR47700">
    <property type="entry name" value="V CHITINASE, PUTATIVE (AFU_ORTHOLOGUE AFUA_6G13720)-RELATED"/>
    <property type="match status" value="1"/>
</dbReference>
<keyword evidence="4 11" id="KW-0147">Chitin-binding</keyword>
<dbReference type="SUPFAM" id="SSF57016">
    <property type="entry name" value="Plant lectins/antimicrobial peptides"/>
    <property type="match status" value="1"/>
</dbReference>
<dbReference type="Gene3D" id="3.10.350.10">
    <property type="entry name" value="LysM domain"/>
    <property type="match status" value="2"/>
</dbReference>
<dbReference type="SUPFAM" id="SSF54556">
    <property type="entry name" value="Chitinase insertion domain"/>
    <property type="match status" value="1"/>
</dbReference>
<dbReference type="PANTHER" id="PTHR47700:SF2">
    <property type="entry name" value="CHITINASE"/>
    <property type="match status" value="1"/>
</dbReference>
<evidence type="ECO:0000259" key="17">
    <source>
        <dbReference type="PROSITE" id="PS51910"/>
    </source>
</evidence>
<dbReference type="InterPro" id="IPR053214">
    <property type="entry name" value="LysM12-like"/>
</dbReference>
<dbReference type="InterPro" id="IPR001579">
    <property type="entry name" value="Glyco_hydro_18_chit_AS"/>
</dbReference>
<keyword evidence="9 12" id="KW-0326">Glycosidase</keyword>
<protein>
    <recommendedName>
        <fullName evidence="3">chitinase</fullName>
        <ecNumber evidence="3">3.2.1.14</ecNumber>
    </recommendedName>
</protein>
<keyword evidence="7" id="KW-0843">Virulence</keyword>
<keyword evidence="19" id="KW-1185">Reference proteome</keyword>
<evidence type="ECO:0000313" key="19">
    <source>
        <dbReference type="Proteomes" id="UP001154252"/>
    </source>
</evidence>
<dbReference type="InterPro" id="IPR036779">
    <property type="entry name" value="LysM_dom_sf"/>
</dbReference>
<dbReference type="InterPro" id="IPR018392">
    <property type="entry name" value="LysM"/>
</dbReference>
<dbReference type="InterPro" id="IPR018371">
    <property type="entry name" value="Chitin-binding_1_CS"/>
</dbReference>
<dbReference type="Gene3D" id="3.20.20.80">
    <property type="entry name" value="Glycosidases"/>
    <property type="match status" value="1"/>
</dbReference>
<dbReference type="PROSITE" id="PS51910">
    <property type="entry name" value="GH18_2"/>
    <property type="match status" value="1"/>
</dbReference>
<feature type="domain" description="LysM" evidence="16">
    <location>
        <begin position="162"/>
        <end position="210"/>
    </location>
</feature>
<comment type="catalytic activity">
    <reaction evidence="1">
        <text>Random endo-hydrolysis of N-acetyl-beta-D-glucosaminide (1-&gt;4)-beta-linkages in chitin and chitodextrins.</text>
        <dbReference type="EC" id="3.2.1.14"/>
    </reaction>
</comment>
<keyword evidence="14" id="KW-0812">Transmembrane</keyword>
<dbReference type="SMART" id="SM00270">
    <property type="entry name" value="ChtBD1"/>
    <property type="match status" value="1"/>
</dbReference>
<dbReference type="SUPFAM" id="SSF54106">
    <property type="entry name" value="LysM domain"/>
    <property type="match status" value="1"/>
</dbReference>
<keyword evidence="5 12" id="KW-0378">Hydrolase</keyword>
<sequence length="1064" mass="116099">MAPFQIAEEVEDGSRIVQICDAKSQEARTIGLFIASSVDKLRDAQLALRTWASGNCVNLATSKTSKISLSALEASKKSKRSSVMSLFSNTLTTRGDCRAIQVSSGDSCGALASRCGISANDFTKYNSQKGLCSSLRPKQYVCCSSGSLPDMRPKPQADGTCATYTIQDNDNCNDIAAQFSLTKKDIEDFNKATWGWAGCSRLNRDQVICASKGNTPMPAEYSSAVCGPQKPGTKKPEGQFTGFNLTKLNPCPLKACCSGWGFCGTTDEFCTESPADTGAPGAFKTGTSGCISNCGTEIVGNDDKPKAFRRVTYFEAFNVKRDCLNMDVREIADDKLTHVHFAFAGLSEDFEITFDEAFKDQFDAFAKMDASWSKILSFGGWAESTDAATFQRYKDVVKPGNREKFANHVVDFVKKYDLDGIDFDWEYPGATDIPGVPGGEGETESYLEFLKLMKERLGGKSLSIALPASYWYLKPFPVEKMAKYLDYFIYMTYDLHGQWDFGNQYASPGCNGGNCLRSHVNKTETHNALAMITKAGVPANKVIVGIASYGRSFGMKDPSCTGPMCKFTGDFDTSTAQVGSCTNTGGYISNAELLVLSDNAVLGHPGYHAKSWHDDDSDSDIMVYGENEEAHSWVAYMNDDTKSSRISWVEGLNFGGVSDWAVDLGEWYDGEDPDDDSGSSLSGRTFNGCPSDDWPDTLDELNDNLDKIDAECQSQAVVHVLLQHVNDAVTDYKEVSSADYDEKFKYYAQWIKDGINGSLDKFMIGNGTKYMDCEWRSAATSGSGPCTEKQRGTDKGIQDVTWKMRDEDGFYKALSDEYGIQKDWIKWVKSHEILQPCTCPIPGDPCLMCSPGMLSGELYYNYPRRKDDDDIDVPNPKKVVDAAIPNITSLSTTMLSTYFEMRTFTLDADYGDVATSFSMPVFMMQDATESMKTIKKIGAEAEEKQKNKLIMMILTIVFAVIPFAGEAAAAIGGVAAIARVALVIGEAGNAALTVADIVNDPASAPFAIAGLLVGAGAAGRPSRKMFSEAAGARKALSADKLKLFSESFQHKDRIVQKIVKKCLA</sequence>
<evidence type="ECO:0000256" key="6">
    <source>
        <dbReference type="ARBA" id="ARBA00023024"/>
    </source>
</evidence>
<evidence type="ECO:0000256" key="5">
    <source>
        <dbReference type="ARBA" id="ARBA00022801"/>
    </source>
</evidence>
<keyword evidence="6" id="KW-0146">Chitin degradation</keyword>
<evidence type="ECO:0000259" key="15">
    <source>
        <dbReference type="PROSITE" id="PS50941"/>
    </source>
</evidence>
<dbReference type="AlphaFoldDB" id="A0A9W4P2U4"/>
<keyword evidence="10" id="KW-0624">Polysaccharide degradation</keyword>
<dbReference type="Pfam" id="PF00704">
    <property type="entry name" value="Glyco_hydro_18"/>
    <property type="match status" value="1"/>
</dbReference>
<organism evidence="18 19">
    <name type="scientific">Penicillium egyptiacum</name>
    <dbReference type="NCBI Taxonomy" id="1303716"/>
    <lineage>
        <taxon>Eukaryota</taxon>
        <taxon>Fungi</taxon>
        <taxon>Dikarya</taxon>
        <taxon>Ascomycota</taxon>
        <taxon>Pezizomycotina</taxon>
        <taxon>Eurotiomycetes</taxon>
        <taxon>Eurotiomycetidae</taxon>
        <taxon>Eurotiales</taxon>
        <taxon>Aspergillaceae</taxon>
        <taxon>Penicillium</taxon>
    </lineage>
</organism>
<name>A0A9W4P2U4_9EURO</name>
<keyword evidence="8" id="KW-0119">Carbohydrate metabolism</keyword>
<evidence type="ECO:0000256" key="9">
    <source>
        <dbReference type="ARBA" id="ARBA00023295"/>
    </source>
</evidence>
<evidence type="ECO:0000256" key="13">
    <source>
        <dbReference type="SAM" id="MobiDB-lite"/>
    </source>
</evidence>
<feature type="disulfide bond" evidence="11">
    <location>
        <begin position="256"/>
        <end position="270"/>
    </location>
</feature>
<feature type="region of interest" description="Disordered" evidence="13">
    <location>
        <begin position="668"/>
        <end position="688"/>
    </location>
</feature>
<feature type="domain" description="LysM" evidence="16">
    <location>
        <begin position="98"/>
        <end position="143"/>
    </location>
</feature>
<comment type="caution">
    <text evidence="18">The sequence shown here is derived from an EMBL/GenBank/DDBJ whole genome shotgun (WGS) entry which is preliminary data.</text>
</comment>